<keyword evidence="3 15" id="KW-0813">Transport</keyword>
<comment type="catalytic activity">
    <reaction evidence="13 15">
        <text>2 nitric oxide + NADH + 2 O2 = 2 nitrate + NAD(+) + H(+)</text>
        <dbReference type="Rhea" id="RHEA:19469"/>
        <dbReference type="ChEBI" id="CHEBI:15378"/>
        <dbReference type="ChEBI" id="CHEBI:15379"/>
        <dbReference type="ChEBI" id="CHEBI:16480"/>
        <dbReference type="ChEBI" id="CHEBI:17632"/>
        <dbReference type="ChEBI" id="CHEBI:57540"/>
        <dbReference type="ChEBI" id="CHEBI:57945"/>
        <dbReference type="EC" id="1.14.12.17"/>
    </reaction>
</comment>
<protein>
    <recommendedName>
        <fullName evidence="15">Flavohemoprotein</fullName>
    </recommendedName>
    <alternativeName>
        <fullName evidence="15">Flavohemoglobin</fullName>
    </alternativeName>
    <alternativeName>
        <fullName evidence="15">Hemoglobin-like protein</fullName>
    </alternativeName>
    <alternativeName>
        <fullName evidence="15">Nitric oxide dioxygenase</fullName>
        <shortName evidence="15">NO oxygenase</shortName>
        <shortName evidence="15">NOD</shortName>
        <ecNumber evidence="15">1.14.12.17</ecNumber>
    </alternativeName>
</protein>
<feature type="binding site" evidence="15">
    <location>
        <position position="194"/>
    </location>
    <ligand>
        <name>FAD</name>
        <dbReference type="ChEBI" id="CHEBI:57692"/>
    </ligand>
</feature>
<comment type="similarity">
    <text evidence="2 15">Belongs to the globin family. Two-domain flavohemoproteins subfamily.</text>
</comment>
<dbReference type="GO" id="GO:0020037">
    <property type="term" value="F:heme binding"/>
    <property type="evidence" value="ECO:0007669"/>
    <property type="project" value="InterPro"/>
</dbReference>
<dbReference type="InterPro" id="IPR001709">
    <property type="entry name" value="Flavoprot_Pyr_Nucl_cyt_Rdtase"/>
</dbReference>
<sequence>MSTVMLKEESKRLVKATVPILAAHGETITKHFYKRMFHHHPELLNVFNRTNQKIGRQPQALANSIYAAAQHIDNLEAILPVVKRIAHKHRSLNIKPEQYPIVGENLLAAMKEVLGEAASDDVIEAWREAYEIIAGVFIEVEKQMYDQASKAPGGWSGFRSFVVEKKQQESKAITSFYLKPKDGNEIASYQPGQYMTVKVNIPGDTYTHMRQYSLSDAPGKGYYRISVKREEGNTECPPGVVSNYLHQHIREGDVLEMTAPAGDFTLKQGEERPIVLISGGVGITPLMSMFNTLMQQGTKQKVTFIHAAIDGTYHAMHDHVAQTASQKENVHYAVCYERPTSEDQMNPYMKKEGYIDEQFLRSMIEDHHADFYFCGPIPFMKTVYHILNNWGVPEEQIHYEFFGPAGTLASS</sequence>
<evidence type="ECO:0000256" key="5">
    <source>
        <dbReference type="ARBA" id="ARBA00022621"/>
    </source>
</evidence>
<comment type="similarity">
    <text evidence="1 15">In the C-terminal section; belongs to the flavoprotein pyridine nucleotide cytochrome reductase family.</text>
</comment>
<keyword evidence="18" id="KW-0223">Dioxygenase</keyword>
<dbReference type="InterPro" id="IPR017938">
    <property type="entry name" value="Riboflavin_synthase-like_b-brl"/>
</dbReference>
<dbReference type="PANTHER" id="PTHR43396">
    <property type="entry name" value="FLAVOHEMOPROTEIN"/>
    <property type="match status" value="1"/>
</dbReference>
<keyword evidence="9 15" id="KW-0521">NADP</keyword>
<dbReference type="GO" id="GO:0046872">
    <property type="term" value="F:metal ion binding"/>
    <property type="evidence" value="ECO:0007669"/>
    <property type="project" value="UniProtKB-KW"/>
</dbReference>
<evidence type="ECO:0000256" key="11">
    <source>
        <dbReference type="ARBA" id="ARBA00023004"/>
    </source>
</evidence>
<evidence type="ECO:0000256" key="3">
    <source>
        <dbReference type="ARBA" id="ARBA00022448"/>
    </source>
</evidence>
<dbReference type="PROSITE" id="PS01033">
    <property type="entry name" value="GLOBIN"/>
    <property type="match status" value="1"/>
</dbReference>
<dbReference type="PRINTS" id="PR00406">
    <property type="entry name" value="CYTB5RDTASE"/>
</dbReference>
<dbReference type="CDD" id="cd14777">
    <property type="entry name" value="Yhb1-globin-like"/>
    <property type="match status" value="1"/>
</dbReference>
<dbReference type="InterPro" id="IPR009050">
    <property type="entry name" value="Globin-like_sf"/>
</dbReference>
<evidence type="ECO:0000259" key="17">
    <source>
        <dbReference type="PROSITE" id="PS51384"/>
    </source>
</evidence>
<dbReference type="GO" id="GO:0009636">
    <property type="term" value="P:response to toxic substance"/>
    <property type="evidence" value="ECO:0007669"/>
    <property type="project" value="UniProtKB-KW"/>
</dbReference>
<feature type="active site" description="Charge relay system" evidence="15">
    <location>
        <position position="99"/>
    </location>
</feature>
<feature type="binding site" evidence="15">
    <location>
        <begin position="401"/>
        <end position="404"/>
    </location>
    <ligand>
        <name>FAD</name>
        <dbReference type="ChEBI" id="CHEBI:57692"/>
    </ligand>
</feature>
<feature type="binding site" description="proximal binding residue" evidence="15">
    <location>
        <position position="89"/>
    </location>
    <ligand>
        <name>heme b</name>
        <dbReference type="ChEBI" id="CHEBI:60344"/>
    </ligand>
    <ligandPart>
        <name>Fe</name>
        <dbReference type="ChEBI" id="CHEBI:18248"/>
    </ligandPart>
</feature>
<comment type="caution">
    <text evidence="18">The sequence shown here is derived from an EMBL/GenBank/DDBJ whole genome shotgun (WGS) entry which is preliminary data.</text>
</comment>
<dbReference type="Gene3D" id="2.40.30.10">
    <property type="entry name" value="Translation factors"/>
    <property type="match status" value="1"/>
</dbReference>
<keyword evidence="4 15" id="KW-0349">Heme</keyword>
<name>A0A268NVV1_SHOCL</name>
<gene>
    <name evidence="15" type="primary">hmp</name>
    <name evidence="18" type="ORF">CHH72_17985</name>
</gene>
<keyword evidence="7 15" id="KW-0479">Metal-binding</keyword>
<proteinExistence type="inferred from homology"/>
<dbReference type="GO" id="GO:0046210">
    <property type="term" value="P:nitric oxide catabolic process"/>
    <property type="evidence" value="ECO:0007669"/>
    <property type="project" value="TreeGrafter"/>
</dbReference>
<dbReference type="SUPFAM" id="SSF46458">
    <property type="entry name" value="Globin-like"/>
    <property type="match status" value="1"/>
</dbReference>
<feature type="domain" description="Globin" evidence="16">
    <location>
        <begin position="5"/>
        <end position="142"/>
    </location>
</feature>
<dbReference type="PANTHER" id="PTHR43396:SF3">
    <property type="entry name" value="FLAVOHEMOPROTEIN"/>
    <property type="match status" value="1"/>
</dbReference>
<evidence type="ECO:0000256" key="6">
    <source>
        <dbReference type="ARBA" id="ARBA00022630"/>
    </source>
</evidence>
<dbReference type="Gene3D" id="3.40.50.80">
    <property type="entry name" value="Nucleotide-binding domain of ferredoxin-NADP reductase (FNR) module"/>
    <property type="match status" value="1"/>
</dbReference>
<dbReference type="InterPro" id="IPR039261">
    <property type="entry name" value="FNR_nucleotide-bd"/>
</dbReference>
<dbReference type="InterPro" id="IPR008333">
    <property type="entry name" value="Cbr1-like_FAD-bd_dom"/>
</dbReference>
<evidence type="ECO:0000256" key="13">
    <source>
        <dbReference type="ARBA" id="ARBA00048649"/>
    </source>
</evidence>
<evidence type="ECO:0000256" key="7">
    <source>
        <dbReference type="ARBA" id="ARBA00022723"/>
    </source>
</evidence>
<dbReference type="EC" id="1.14.12.17" evidence="15"/>
<evidence type="ECO:0000256" key="1">
    <source>
        <dbReference type="ARBA" id="ARBA00006401"/>
    </source>
</evidence>
<dbReference type="InterPro" id="IPR023950">
    <property type="entry name" value="Hmp"/>
</dbReference>
<keyword evidence="5 15" id="KW-0561">Oxygen transport</keyword>
<dbReference type="GO" id="GO:0019825">
    <property type="term" value="F:oxygen binding"/>
    <property type="evidence" value="ECO:0007669"/>
    <property type="project" value="InterPro"/>
</dbReference>
<dbReference type="InterPro" id="IPR000971">
    <property type="entry name" value="Globin"/>
</dbReference>
<dbReference type="Pfam" id="PF00970">
    <property type="entry name" value="FAD_binding_6"/>
    <property type="match status" value="1"/>
</dbReference>
<evidence type="ECO:0000256" key="12">
    <source>
        <dbReference type="ARBA" id="ARBA00023027"/>
    </source>
</evidence>
<dbReference type="GO" id="GO:0005344">
    <property type="term" value="F:oxygen carrier activity"/>
    <property type="evidence" value="ECO:0007669"/>
    <property type="project" value="UniProtKB-UniRule"/>
</dbReference>
<feature type="domain" description="FAD-binding FR-type" evidence="17">
    <location>
        <begin position="156"/>
        <end position="267"/>
    </location>
</feature>
<comment type="catalytic activity">
    <reaction evidence="14 15">
        <text>2 nitric oxide + NADPH + 2 O2 = 2 nitrate + NADP(+) + H(+)</text>
        <dbReference type="Rhea" id="RHEA:19465"/>
        <dbReference type="ChEBI" id="CHEBI:15378"/>
        <dbReference type="ChEBI" id="CHEBI:15379"/>
        <dbReference type="ChEBI" id="CHEBI:16480"/>
        <dbReference type="ChEBI" id="CHEBI:17632"/>
        <dbReference type="ChEBI" id="CHEBI:57783"/>
        <dbReference type="ChEBI" id="CHEBI:58349"/>
        <dbReference type="EC" id="1.14.12.17"/>
    </reaction>
</comment>
<reference evidence="18 19" key="1">
    <citation type="submission" date="2017-07" db="EMBL/GenBank/DDBJ databases">
        <title>Isolation and whole genome analysis of endospore-forming bacteria from heroin.</title>
        <authorList>
            <person name="Kalinowski J."/>
            <person name="Ahrens B."/>
            <person name="Al-Dilaimi A."/>
            <person name="Winkler A."/>
            <person name="Wibberg D."/>
            <person name="Schleenbecker U."/>
            <person name="Ruckert C."/>
            <person name="Wolfel R."/>
            <person name="Grass G."/>
        </authorList>
    </citation>
    <scope>NUCLEOTIDE SEQUENCE [LARGE SCALE GENOMIC DNA]</scope>
    <source>
        <strain evidence="18 19">7539</strain>
    </source>
</reference>
<dbReference type="InterPro" id="IPR017927">
    <property type="entry name" value="FAD-bd_FR_type"/>
</dbReference>
<dbReference type="InterPro" id="IPR012292">
    <property type="entry name" value="Globin/Proto"/>
</dbReference>
<dbReference type="Pfam" id="PF00042">
    <property type="entry name" value="Globin"/>
    <property type="match status" value="1"/>
</dbReference>
<evidence type="ECO:0000256" key="4">
    <source>
        <dbReference type="ARBA" id="ARBA00022617"/>
    </source>
</evidence>
<dbReference type="FunFam" id="3.40.50.80:FF:000010">
    <property type="entry name" value="Flavohemoprotein"/>
    <property type="match status" value="1"/>
</dbReference>
<feature type="binding site" evidence="15">
    <location>
        <begin position="210"/>
        <end position="213"/>
    </location>
    <ligand>
        <name>FAD</name>
        <dbReference type="ChEBI" id="CHEBI:57692"/>
    </ligand>
</feature>
<feature type="region of interest" description="Reductase" evidence="15">
    <location>
        <begin position="153"/>
        <end position="411"/>
    </location>
</feature>
<dbReference type="Pfam" id="PF00175">
    <property type="entry name" value="NAD_binding_1"/>
    <property type="match status" value="1"/>
</dbReference>
<evidence type="ECO:0000256" key="14">
    <source>
        <dbReference type="ARBA" id="ARBA00049433"/>
    </source>
</evidence>
<dbReference type="HAMAP" id="MF_01252">
    <property type="entry name" value="Hmp"/>
    <property type="match status" value="1"/>
</dbReference>
<dbReference type="Proteomes" id="UP000216207">
    <property type="component" value="Unassembled WGS sequence"/>
</dbReference>
<feature type="site" description="Influences the redox potential of the prosthetic heme and FAD groups" evidence="15">
    <location>
        <position position="400"/>
    </location>
</feature>
<organism evidence="18 19">
    <name type="scientific">Shouchella clausii</name>
    <name type="common">Alkalihalobacillus clausii</name>
    <dbReference type="NCBI Taxonomy" id="79880"/>
    <lineage>
        <taxon>Bacteria</taxon>
        <taxon>Bacillati</taxon>
        <taxon>Bacillota</taxon>
        <taxon>Bacilli</taxon>
        <taxon>Bacillales</taxon>
        <taxon>Bacillaceae</taxon>
        <taxon>Shouchella</taxon>
    </lineage>
</organism>
<evidence type="ECO:0000313" key="18">
    <source>
        <dbReference type="EMBL" id="PAE87606.1"/>
    </source>
</evidence>
<comment type="function">
    <text evidence="15">Is involved in NO detoxification in an aerobic process, termed nitric oxide dioxygenase (NOD) reaction that utilizes O(2) and NAD(P)H to convert NO to nitrate, which protects the bacterium from various noxious nitrogen compounds. Therefore, plays a central role in the inducible response to nitrosative stress.</text>
</comment>
<dbReference type="GO" id="GO:0008941">
    <property type="term" value="F:nitric oxide dioxygenase NAD(P)H activity"/>
    <property type="evidence" value="ECO:0007669"/>
    <property type="project" value="UniProtKB-UniRule"/>
</dbReference>
<keyword evidence="11 15" id="KW-0408">Iron</keyword>
<dbReference type="FunFam" id="2.40.30.10:FF:000034">
    <property type="entry name" value="Flavohemoprotein"/>
    <property type="match status" value="1"/>
</dbReference>
<dbReference type="CDD" id="cd06184">
    <property type="entry name" value="flavohem_like_fad_nad_binding"/>
    <property type="match status" value="1"/>
</dbReference>
<evidence type="ECO:0000256" key="2">
    <source>
        <dbReference type="ARBA" id="ARBA00008414"/>
    </source>
</evidence>
<dbReference type="EMBL" id="NPCC01000033">
    <property type="protein sequence ID" value="PAE87606.1"/>
    <property type="molecule type" value="Genomic_DNA"/>
</dbReference>
<dbReference type="SUPFAM" id="SSF52343">
    <property type="entry name" value="Ferredoxin reductase-like, C-terminal NADP-linked domain"/>
    <property type="match status" value="1"/>
</dbReference>
<keyword evidence="10 15" id="KW-0560">Oxidoreductase</keyword>
<evidence type="ECO:0000256" key="15">
    <source>
        <dbReference type="HAMAP-Rule" id="MF_01252"/>
    </source>
</evidence>
<dbReference type="GO" id="GO:0071949">
    <property type="term" value="F:FAD binding"/>
    <property type="evidence" value="ECO:0007669"/>
    <property type="project" value="InterPro"/>
</dbReference>
<dbReference type="SUPFAM" id="SSF63380">
    <property type="entry name" value="Riboflavin synthase domain-like"/>
    <property type="match status" value="1"/>
</dbReference>
<feature type="site" description="Influences the redox potential of the prosthetic heme and FAD groups" evidence="15">
    <location>
        <position position="88"/>
    </location>
</feature>
<dbReference type="Gene3D" id="1.10.490.10">
    <property type="entry name" value="Globins"/>
    <property type="match status" value="1"/>
</dbReference>
<dbReference type="FunFam" id="1.10.490.10:FF:000003">
    <property type="entry name" value="Flavohemoprotein"/>
    <property type="match status" value="1"/>
</dbReference>
<keyword evidence="12 15" id="KW-0520">NAD</keyword>
<dbReference type="NCBIfam" id="NF009805">
    <property type="entry name" value="PRK13289.1"/>
    <property type="match status" value="1"/>
</dbReference>
<feature type="site" description="Involved in heme-bound ligand stabilization and O-O bond activation" evidence="15">
    <location>
        <position position="33"/>
    </location>
</feature>
<dbReference type="GO" id="GO:0071500">
    <property type="term" value="P:cellular response to nitrosative stress"/>
    <property type="evidence" value="ECO:0007669"/>
    <property type="project" value="TreeGrafter"/>
</dbReference>
<evidence type="ECO:0000313" key="19">
    <source>
        <dbReference type="Proteomes" id="UP000216207"/>
    </source>
</evidence>
<dbReference type="InterPro" id="IPR001433">
    <property type="entry name" value="OxRdtase_FAD/NAD-bd"/>
</dbReference>
<feature type="active site" description="Charge relay system" evidence="15">
    <location>
        <position position="141"/>
    </location>
</feature>
<evidence type="ECO:0000256" key="10">
    <source>
        <dbReference type="ARBA" id="ARBA00023002"/>
    </source>
</evidence>
<keyword evidence="15" id="KW-0216">Detoxification</keyword>
<dbReference type="RefSeq" id="WP_095327153.1">
    <property type="nucleotide sequence ID" value="NZ_NPCC01000033.1"/>
</dbReference>
<dbReference type="AlphaFoldDB" id="A0A268NVV1"/>
<evidence type="ECO:0000256" key="9">
    <source>
        <dbReference type="ARBA" id="ARBA00022857"/>
    </source>
</evidence>
<accession>A0A268NVV1</accession>
<evidence type="ECO:0000259" key="16">
    <source>
        <dbReference type="PROSITE" id="PS01033"/>
    </source>
</evidence>
<evidence type="ECO:0000256" key="8">
    <source>
        <dbReference type="ARBA" id="ARBA00022827"/>
    </source>
</evidence>
<comment type="domain">
    <text evidence="15">Consists of two distinct domains; an N-terminal heme-containing oxygen-binding domain and a C-terminal reductase domain with binding sites for FAD and NAD(P)H.</text>
</comment>
<keyword evidence="8 15" id="KW-0274">FAD</keyword>
<keyword evidence="6 15" id="KW-0285">Flavoprotein</keyword>
<comment type="cofactor">
    <cofactor evidence="15">
        <name>heme b</name>
        <dbReference type="ChEBI" id="CHEBI:60344"/>
    </cofactor>
    <text evidence="15">Binds 1 heme b (iron(II)-protoporphyrin IX) group per subunit.</text>
</comment>
<dbReference type="PRINTS" id="PR00371">
    <property type="entry name" value="FPNCR"/>
</dbReference>
<comment type="cofactor">
    <cofactor evidence="15">
        <name>FAD</name>
        <dbReference type="ChEBI" id="CHEBI:57692"/>
    </cofactor>
    <text evidence="15">Binds 1 FAD per subunit.</text>
</comment>
<dbReference type="PROSITE" id="PS51384">
    <property type="entry name" value="FAD_FR"/>
    <property type="match status" value="1"/>
</dbReference>
<feature type="binding site" evidence="15">
    <location>
        <begin position="280"/>
        <end position="285"/>
    </location>
    <ligand>
        <name>NADP(+)</name>
        <dbReference type="ChEBI" id="CHEBI:58349"/>
    </ligand>
</feature>